<evidence type="ECO:0000313" key="1">
    <source>
        <dbReference type="EMBL" id="SVD40201.1"/>
    </source>
</evidence>
<gene>
    <name evidence="1" type="ORF">METZ01_LOCUS393055</name>
</gene>
<proteinExistence type="predicted"/>
<protein>
    <submittedName>
        <fullName evidence="1">Uncharacterized protein</fullName>
    </submittedName>
</protein>
<feature type="non-terminal residue" evidence="1">
    <location>
        <position position="72"/>
    </location>
</feature>
<reference evidence="1" key="1">
    <citation type="submission" date="2018-05" db="EMBL/GenBank/DDBJ databases">
        <authorList>
            <person name="Lanie J.A."/>
            <person name="Ng W.-L."/>
            <person name="Kazmierczak K.M."/>
            <person name="Andrzejewski T.M."/>
            <person name="Davidsen T.M."/>
            <person name="Wayne K.J."/>
            <person name="Tettelin H."/>
            <person name="Glass J.I."/>
            <person name="Rusch D."/>
            <person name="Podicherti R."/>
            <person name="Tsui H.-C.T."/>
            <person name="Winkler M.E."/>
        </authorList>
    </citation>
    <scope>NUCLEOTIDE SEQUENCE</scope>
</reference>
<accession>A0A382V2T6</accession>
<organism evidence="1">
    <name type="scientific">marine metagenome</name>
    <dbReference type="NCBI Taxonomy" id="408172"/>
    <lineage>
        <taxon>unclassified sequences</taxon>
        <taxon>metagenomes</taxon>
        <taxon>ecological metagenomes</taxon>
    </lineage>
</organism>
<dbReference type="AlphaFoldDB" id="A0A382V2T6"/>
<sequence>MPPRDERHNADRWDFLTRFRGDGVVAEYVGQRQIRGKSVETIRIIDTKYGRQRLAYFDTRNSLLSSETEAGT</sequence>
<name>A0A382V2T6_9ZZZZ</name>
<dbReference type="EMBL" id="UINC01148367">
    <property type="protein sequence ID" value="SVD40201.1"/>
    <property type="molecule type" value="Genomic_DNA"/>
</dbReference>